<accession>A0ABY5CTN7</accession>
<protein>
    <submittedName>
        <fullName evidence="1">Uncharacterized protein</fullName>
    </submittedName>
</protein>
<keyword evidence="2" id="KW-1185">Reference proteome</keyword>
<evidence type="ECO:0000313" key="1">
    <source>
        <dbReference type="EMBL" id="USV01294.1"/>
    </source>
</evidence>
<organism evidence="1 2">
    <name type="scientific">Serratia entomophila</name>
    <dbReference type="NCBI Taxonomy" id="42906"/>
    <lineage>
        <taxon>Bacteria</taxon>
        <taxon>Pseudomonadati</taxon>
        <taxon>Pseudomonadota</taxon>
        <taxon>Gammaproteobacteria</taxon>
        <taxon>Enterobacterales</taxon>
        <taxon>Yersiniaceae</taxon>
        <taxon>Serratia</taxon>
    </lineage>
</organism>
<reference evidence="1" key="1">
    <citation type="journal article" date="2022" name="BMC Genomics">
        <title>Genome sequence of the entomopathogenic Serratia entomophila isolate 626 and characterisation of the species specific itaconate degradation pathway.</title>
        <authorList>
            <person name="Vaughan A.L."/>
            <person name="Altermann E."/>
            <person name="Glare T.R."/>
            <person name="Hurst M.R.H."/>
        </authorList>
    </citation>
    <scope>NUCLEOTIDE SEQUENCE</scope>
    <source>
        <strain evidence="1">626</strain>
    </source>
</reference>
<dbReference type="EMBL" id="CP074347">
    <property type="protein sequence ID" value="USV01294.1"/>
    <property type="molecule type" value="Genomic_DNA"/>
</dbReference>
<proteinExistence type="predicted"/>
<sequence>MENKLNQWLAKKSRSISILNFYRDGTFTITAHHLLRKKRVNPDSMNEYMVHALNIWIFSIDIKNSDIILFGTGEYIILYITTLLKLSVDNFPGVTHLQFFPVI</sequence>
<gene>
    <name evidence="1" type="ORF">KFQ06_01755</name>
</gene>
<dbReference type="Proteomes" id="UP001056873">
    <property type="component" value="Chromosome"/>
</dbReference>
<dbReference type="RefSeq" id="WP_252961286.1">
    <property type="nucleotide sequence ID" value="NZ_CAMIPH010000002.1"/>
</dbReference>
<evidence type="ECO:0000313" key="2">
    <source>
        <dbReference type="Proteomes" id="UP001056873"/>
    </source>
</evidence>
<name>A0ABY5CTN7_9GAMM</name>